<name>A0AAV9ZE56_9AGAR</name>
<feature type="transmembrane region" description="Helical" evidence="2">
    <location>
        <begin position="161"/>
        <end position="185"/>
    </location>
</feature>
<evidence type="ECO:0000313" key="4">
    <source>
        <dbReference type="EMBL" id="KAK6978060.1"/>
    </source>
</evidence>
<feature type="domain" description="DUF6535" evidence="3">
    <location>
        <begin position="77"/>
        <end position="249"/>
    </location>
</feature>
<keyword evidence="5" id="KW-1185">Reference proteome</keyword>
<protein>
    <recommendedName>
        <fullName evidence="3">DUF6535 domain-containing protein</fullName>
    </recommendedName>
</protein>
<dbReference type="Pfam" id="PF20153">
    <property type="entry name" value="DUF6535"/>
    <property type="match status" value="1"/>
</dbReference>
<feature type="compositionally biased region" description="Basic and acidic residues" evidence="1">
    <location>
        <begin position="15"/>
        <end position="24"/>
    </location>
</feature>
<evidence type="ECO:0000313" key="5">
    <source>
        <dbReference type="Proteomes" id="UP001362999"/>
    </source>
</evidence>
<feature type="non-terminal residue" evidence="4">
    <location>
        <position position="602"/>
    </location>
</feature>
<dbReference type="EMBL" id="JAWWNJ010000162">
    <property type="protein sequence ID" value="KAK6978060.1"/>
    <property type="molecule type" value="Genomic_DNA"/>
</dbReference>
<feature type="transmembrane region" description="Helical" evidence="2">
    <location>
        <begin position="254"/>
        <end position="278"/>
    </location>
</feature>
<gene>
    <name evidence="4" type="ORF">R3P38DRAFT_3411301</name>
</gene>
<evidence type="ECO:0000259" key="3">
    <source>
        <dbReference type="Pfam" id="PF20153"/>
    </source>
</evidence>
<keyword evidence="2" id="KW-0472">Membrane</keyword>
<evidence type="ECO:0000256" key="2">
    <source>
        <dbReference type="SAM" id="Phobius"/>
    </source>
</evidence>
<sequence>MDLSKAKQAESLTEMEGHQFRKNPEIPMTPQTIDRLVNAIEQQSESMKYLLQRLIQSTEALDYKKVQPTIDKETAFWTAYQTLADEYDKEFQARYGDDLNTSLIFAGLFSAVSSAFIIQIQTQFQPDSNGPIQITLALLNQNGSSIPSQLSTDSNTAPSTLVVISQCLLYVSLFSTLMAALLAVLGKQWLLHYDSVGQRGTIIERGMDRQRKFDGIKQWNFELVMQSFPLLLQLALLLFAIALTIYLWTVHHALAAVSFLLTGLGFIVYMIMLGSTLVSTDSPFQTPLSYLLRAIVTQLPLVPFSRTSSVLSNAWRYIQTVYREVSQHWSAQVLPKLVPIFPIQAQDVLKQDFSEMTKSEPAVMWTMETTTDPILIEKAAALIPELAWSDGRNLLPMLKRLDETFRSCVYPEVLKLKDLSSCAMSCLNAFYALHLNATGSEKIRELWLLDRSQDQSFIMSWVYKCVPMSTIGLRLIAAQRPPERNIKLLLGKFTQAWNLSGNKHELFAEFLFCLNSSFTHTTTIDGAVQDKSAYIERLIVILFENLIRRLKDQSGLYLDIVHHIVDTIGLGKEIIRFPSNPEYLGAIYRFCSLPCVFKKTIG</sequence>
<evidence type="ECO:0000256" key="1">
    <source>
        <dbReference type="SAM" id="MobiDB-lite"/>
    </source>
</evidence>
<comment type="caution">
    <text evidence="4">The sequence shown here is derived from an EMBL/GenBank/DDBJ whole genome shotgun (WGS) entry which is preliminary data.</text>
</comment>
<accession>A0AAV9ZE56</accession>
<feature type="region of interest" description="Disordered" evidence="1">
    <location>
        <begin position="1"/>
        <end position="27"/>
    </location>
</feature>
<feature type="transmembrane region" description="Helical" evidence="2">
    <location>
        <begin position="228"/>
        <end position="248"/>
    </location>
</feature>
<reference evidence="4 5" key="1">
    <citation type="journal article" date="2024" name="J Genomics">
        <title>Draft genome sequencing and assembly of Favolaschia claudopus CIRM-BRFM 2984 isolated from oak limbs.</title>
        <authorList>
            <person name="Navarro D."/>
            <person name="Drula E."/>
            <person name="Chaduli D."/>
            <person name="Cazenave R."/>
            <person name="Ahrendt S."/>
            <person name="Wang J."/>
            <person name="Lipzen A."/>
            <person name="Daum C."/>
            <person name="Barry K."/>
            <person name="Grigoriev I.V."/>
            <person name="Favel A."/>
            <person name="Rosso M.N."/>
            <person name="Martin F."/>
        </authorList>
    </citation>
    <scope>NUCLEOTIDE SEQUENCE [LARGE SCALE GENOMIC DNA]</scope>
    <source>
        <strain evidence="4 5">CIRM-BRFM 2984</strain>
    </source>
</reference>
<dbReference type="InterPro" id="IPR045338">
    <property type="entry name" value="DUF6535"/>
</dbReference>
<keyword evidence="2" id="KW-1133">Transmembrane helix</keyword>
<keyword evidence="2" id="KW-0812">Transmembrane</keyword>
<dbReference type="AlphaFoldDB" id="A0AAV9ZE56"/>
<dbReference type="Proteomes" id="UP001362999">
    <property type="component" value="Unassembled WGS sequence"/>
</dbReference>
<organism evidence="4 5">
    <name type="scientific">Favolaschia claudopus</name>
    <dbReference type="NCBI Taxonomy" id="2862362"/>
    <lineage>
        <taxon>Eukaryota</taxon>
        <taxon>Fungi</taxon>
        <taxon>Dikarya</taxon>
        <taxon>Basidiomycota</taxon>
        <taxon>Agaricomycotina</taxon>
        <taxon>Agaricomycetes</taxon>
        <taxon>Agaricomycetidae</taxon>
        <taxon>Agaricales</taxon>
        <taxon>Marasmiineae</taxon>
        <taxon>Mycenaceae</taxon>
        <taxon>Favolaschia</taxon>
    </lineage>
</organism>
<proteinExistence type="predicted"/>